<evidence type="ECO:0000256" key="7">
    <source>
        <dbReference type="ARBA" id="ARBA00023136"/>
    </source>
</evidence>
<dbReference type="Pfam" id="PF04066">
    <property type="entry name" value="MrpF_PhaF"/>
    <property type="match status" value="1"/>
</dbReference>
<feature type="transmembrane region" description="Helical" evidence="9">
    <location>
        <begin position="74"/>
        <end position="93"/>
    </location>
</feature>
<feature type="transmembrane region" description="Helical" evidence="9">
    <location>
        <begin position="12"/>
        <end position="33"/>
    </location>
</feature>
<evidence type="ECO:0000256" key="1">
    <source>
        <dbReference type="ARBA" id="ARBA00004651"/>
    </source>
</evidence>
<evidence type="ECO:0000256" key="2">
    <source>
        <dbReference type="ARBA" id="ARBA00009212"/>
    </source>
</evidence>
<dbReference type="EMBL" id="FNQR01000011">
    <property type="protein sequence ID" value="SEA95753.1"/>
    <property type="molecule type" value="Genomic_DNA"/>
</dbReference>
<dbReference type="GO" id="GO:0015385">
    <property type="term" value="F:sodium:proton antiporter activity"/>
    <property type="evidence" value="ECO:0007669"/>
    <property type="project" value="TreeGrafter"/>
</dbReference>
<organism evidence="10 11">
    <name type="scientific">Thalassobacillus cyri</name>
    <dbReference type="NCBI Taxonomy" id="571932"/>
    <lineage>
        <taxon>Bacteria</taxon>
        <taxon>Bacillati</taxon>
        <taxon>Bacillota</taxon>
        <taxon>Bacilli</taxon>
        <taxon>Bacillales</taxon>
        <taxon>Bacillaceae</taxon>
        <taxon>Thalassobacillus</taxon>
    </lineage>
</organism>
<keyword evidence="7 8" id="KW-0472">Membrane</keyword>
<keyword evidence="8" id="KW-0050">Antiport</keyword>
<evidence type="ECO:0000256" key="4">
    <source>
        <dbReference type="ARBA" id="ARBA00022475"/>
    </source>
</evidence>
<keyword evidence="3 8" id="KW-0813">Transport</keyword>
<dbReference type="NCBIfam" id="NF009248">
    <property type="entry name" value="PRK12600.1"/>
    <property type="match status" value="1"/>
</dbReference>
<comment type="similarity">
    <text evidence="2 8">Belongs to the CPA3 antiporters (TC 2.A.63) subunit F family.</text>
</comment>
<keyword evidence="11" id="KW-1185">Reference proteome</keyword>
<evidence type="ECO:0000256" key="5">
    <source>
        <dbReference type="ARBA" id="ARBA00022692"/>
    </source>
</evidence>
<evidence type="ECO:0000256" key="6">
    <source>
        <dbReference type="ARBA" id="ARBA00022989"/>
    </source>
</evidence>
<evidence type="ECO:0000256" key="3">
    <source>
        <dbReference type="ARBA" id="ARBA00022448"/>
    </source>
</evidence>
<evidence type="ECO:0000313" key="10">
    <source>
        <dbReference type="EMBL" id="SEA95753.1"/>
    </source>
</evidence>
<dbReference type="PANTHER" id="PTHR34702:SF1">
    <property type="entry name" value="NA(+)_H(+) ANTIPORTER SUBUNIT F"/>
    <property type="match status" value="1"/>
</dbReference>
<dbReference type="PANTHER" id="PTHR34702">
    <property type="entry name" value="NA(+)/H(+) ANTIPORTER SUBUNIT F1"/>
    <property type="match status" value="1"/>
</dbReference>
<evidence type="ECO:0000256" key="9">
    <source>
        <dbReference type="SAM" id="Phobius"/>
    </source>
</evidence>
<comment type="subcellular location">
    <subcellularLocation>
        <location evidence="1 8">Cell membrane</location>
        <topology evidence="1 8">Multi-pass membrane protein</topology>
    </subcellularLocation>
</comment>
<dbReference type="GO" id="GO:0005886">
    <property type="term" value="C:plasma membrane"/>
    <property type="evidence" value="ECO:0007669"/>
    <property type="project" value="UniProtKB-SubCell"/>
</dbReference>
<protein>
    <submittedName>
        <fullName evidence="10">Multicomponent Na+:H+ antiporter subunit F</fullName>
    </submittedName>
</protein>
<feature type="transmembrane region" description="Helical" evidence="9">
    <location>
        <begin position="45"/>
        <end position="68"/>
    </location>
</feature>
<proteinExistence type="inferred from homology"/>
<sequence>MMEQALEYTQSMISIVALICIVVIAISVIMLLYRAIVGPTNPDRAVALDNIGVNLMALAGLMAIVLVTTQLNDVVLLIGILLFIGTIAVAKFLEKGVIIERDLD</sequence>
<accession>A0A1H4FEH2</accession>
<reference evidence="10 11" key="1">
    <citation type="submission" date="2016-10" db="EMBL/GenBank/DDBJ databases">
        <authorList>
            <person name="de Groot N.N."/>
        </authorList>
    </citation>
    <scope>NUCLEOTIDE SEQUENCE [LARGE SCALE GENOMIC DNA]</scope>
    <source>
        <strain evidence="10 11">CCM7597</strain>
    </source>
</reference>
<dbReference type="PIRSF" id="PIRSF028784">
    <property type="entry name" value="MrpF"/>
    <property type="match status" value="1"/>
</dbReference>
<dbReference type="AlphaFoldDB" id="A0A1H4FEH2"/>
<evidence type="ECO:0000313" key="11">
    <source>
        <dbReference type="Proteomes" id="UP000198584"/>
    </source>
</evidence>
<gene>
    <name evidence="10" type="ORF">SAMN05421743_11170</name>
</gene>
<dbReference type="Proteomes" id="UP000198584">
    <property type="component" value="Unassembled WGS sequence"/>
</dbReference>
<keyword evidence="5 9" id="KW-0812">Transmembrane</keyword>
<dbReference type="InterPro" id="IPR007208">
    <property type="entry name" value="MrpF/PhaF-like"/>
</dbReference>
<keyword evidence="6 9" id="KW-1133">Transmembrane helix</keyword>
<dbReference type="STRING" id="571932.SAMN05421743_11170"/>
<keyword evidence="4 8" id="KW-1003">Cell membrane</keyword>
<name>A0A1H4FEH2_9BACI</name>
<keyword evidence="8" id="KW-0406">Ion transport</keyword>
<evidence type="ECO:0000256" key="8">
    <source>
        <dbReference type="PIRNR" id="PIRNR028784"/>
    </source>
</evidence>